<dbReference type="SUPFAM" id="SSF88659">
    <property type="entry name" value="Sigma3 and sigma4 domains of RNA polymerase sigma factors"/>
    <property type="match status" value="1"/>
</dbReference>
<evidence type="ECO:0000256" key="2">
    <source>
        <dbReference type="ARBA" id="ARBA00023015"/>
    </source>
</evidence>
<dbReference type="Gene3D" id="1.10.10.10">
    <property type="entry name" value="Winged helix-like DNA-binding domain superfamily/Winged helix DNA-binding domain"/>
    <property type="match status" value="1"/>
</dbReference>
<dbReference type="NCBIfam" id="TIGR02937">
    <property type="entry name" value="sigma70-ECF"/>
    <property type="match status" value="1"/>
</dbReference>
<dbReference type="AlphaFoldDB" id="A0A7G9WAB6"/>
<evidence type="ECO:0000256" key="1">
    <source>
        <dbReference type="ARBA" id="ARBA00010641"/>
    </source>
</evidence>
<proteinExistence type="inferred from homology"/>
<dbReference type="InterPro" id="IPR014284">
    <property type="entry name" value="RNA_pol_sigma-70_dom"/>
</dbReference>
<keyword evidence="4" id="KW-0238">DNA-binding</keyword>
<dbReference type="SUPFAM" id="SSF88946">
    <property type="entry name" value="Sigma2 domain of RNA polymerase sigma factors"/>
    <property type="match status" value="1"/>
</dbReference>
<dbReference type="EMBL" id="CP058559">
    <property type="protein sequence ID" value="QNO15628.1"/>
    <property type="molecule type" value="Genomic_DNA"/>
</dbReference>
<feature type="domain" description="RNA polymerase sigma-70 region 2" evidence="6">
    <location>
        <begin position="22"/>
        <end position="85"/>
    </location>
</feature>
<dbReference type="GO" id="GO:0016987">
    <property type="term" value="F:sigma factor activity"/>
    <property type="evidence" value="ECO:0007669"/>
    <property type="project" value="UniProtKB-KW"/>
</dbReference>
<dbReference type="InterPro" id="IPR036388">
    <property type="entry name" value="WH-like_DNA-bd_sf"/>
</dbReference>
<keyword evidence="9" id="KW-1185">Reference proteome</keyword>
<dbReference type="Pfam" id="PF04545">
    <property type="entry name" value="Sigma70_r4"/>
    <property type="match status" value="1"/>
</dbReference>
<comment type="similarity">
    <text evidence="1">Belongs to the sigma-70 factor family. ECF subfamily.</text>
</comment>
<dbReference type="RefSeq" id="WP_213166035.1">
    <property type="nucleotide sequence ID" value="NZ_CP058559.1"/>
</dbReference>
<feature type="domain" description="RNA polymerase sigma-70 region 4" evidence="7">
    <location>
        <begin position="121"/>
        <end position="169"/>
    </location>
</feature>
<evidence type="ECO:0000256" key="4">
    <source>
        <dbReference type="ARBA" id="ARBA00023125"/>
    </source>
</evidence>
<dbReference type="Proteomes" id="UP000516160">
    <property type="component" value="Chromosome"/>
</dbReference>
<keyword evidence="3" id="KW-0731">Sigma factor</keyword>
<dbReference type="GO" id="GO:0003677">
    <property type="term" value="F:DNA binding"/>
    <property type="evidence" value="ECO:0007669"/>
    <property type="project" value="UniProtKB-KW"/>
</dbReference>
<dbReference type="InterPro" id="IPR013325">
    <property type="entry name" value="RNA_pol_sigma_r2"/>
</dbReference>
<dbReference type="Pfam" id="PF04542">
    <property type="entry name" value="Sigma70_r2"/>
    <property type="match status" value="1"/>
</dbReference>
<dbReference type="InterPro" id="IPR013324">
    <property type="entry name" value="RNA_pol_sigma_r3/r4-like"/>
</dbReference>
<evidence type="ECO:0000313" key="8">
    <source>
        <dbReference type="EMBL" id="QNO15628.1"/>
    </source>
</evidence>
<protein>
    <submittedName>
        <fullName evidence="8">RNA polymerase sigma factor</fullName>
    </submittedName>
</protein>
<gene>
    <name evidence="8" type="ORF">HYG86_13010</name>
</gene>
<dbReference type="PANTHER" id="PTHR43133">
    <property type="entry name" value="RNA POLYMERASE ECF-TYPE SIGMA FACTO"/>
    <property type="match status" value="1"/>
</dbReference>
<evidence type="ECO:0000256" key="5">
    <source>
        <dbReference type="ARBA" id="ARBA00023163"/>
    </source>
</evidence>
<dbReference type="PANTHER" id="PTHR43133:SF60">
    <property type="entry name" value="RNA POLYMERASE SIGMA FACTOR SIGV"/>
    <property type="match status" value="1"/>
</dbReference>
<keyword evidence="2" id="KW-0805">Transcription regulation</keyword>
<dbReference type="Gene3D" id="1.10.1740.10">
    <property type="match status" value="1"/>
</dbReference>
<evidence type="ECO:0000313" key="9">
    <source>
        <dbReference type="Proteomes" id="UP000516160"/>
    </source>
</evidence>
<dbReference type="InterPro" id="IPR007630">
    <property type="entry name" value="RNA_pol_sigma70_r4"/>
</dbReference>
<dbReference type="CDD" id="cd06171">
    <property type="entry name" value="Sigma70_r4"/>
    <property type="match status" value="1"/>
</dbReference>
<dbReference type="InterPro" id="IPR007627">
    <property type="entry name" value="RNA_pol_sigma70_r2"/>
</dbReference>
<evidence type="ECO:0000259" key="7">
    <source>
        <dbReference type="Pfam" id="PF04545"/>
    </source>
</evidence>
<dbReference type="InterPro" id="IPR039425">
    <property type="entry name" value="RNA_pol_sigma-70-like"/>
</dbReference>
<dbReference type="KEGG" id="acae:HYG86_13010"/>
<organism evidence="8 9">
    <name type="scientific">Alkalicella caledoniensis</name>
    <dbReference type="NCBI Taxonomy" id="2731377"/>
    <lineage>
        <taxon>Bacteria</taxon>
        <taxon>Bacillati</taxon>
        <taxon>Bacillota</taxon>
        <taxon>Clostridia</taxon>
        <taxon>Eubacteriales</taxon>
        <taxon>Proteinivoracaceae</taxon>
        <taxon>Alkalicella</taxon>
    </lineage>
</organism>
<sequence length="187" mass="22393">MREELLIESFKRGDESAFIEIYELYFQEVYNFVAYSVNGDVREDITQDIFMKVYKSMRKFKGKCSIKTWVFNIAKRTIYDWYRLKKNVFNIDDYESLLTERDTPEKVFEKKERISFLVQGLNDLKEDHKMVILLRKFHGFSIKETSNIMGYSEGKIKTILHRGLKALKENLENDYFQEGGQNLNEKM</sequence>
<evidence type="ECO:0000259" key="6">
    <source>
        <dbReference type="Pfam" id="PF04542"/>
    </source>
</evidence>
<evidence type="ECO:0000256" key="3">
    <source>
        <dbReference type="ARBA" id="ARBA00023082"/>
    </source>
</evidence>
<accession>A0A7G9WAB6</accession>
<name>A0A7G9WAB6_ALKCA</name>
<dbReference type="GO" id="GO:0006352">
    <property type="term" value="P:DNA-templated transcription initiation"/>
    <property type="evidence" value="ECO:0007669"/>
    <property type="project" value="InterPro"/>
</dbReference>
<keyword evidence="5" id="KW-0804">Transcription</keyword>
<reference evidence="8 9" key="1">
    <citation type="submission" date="2020-07" db="EMBL/GenBank/DDBJ databases">
        <title>Alkalicella. sp. LB2 genome.</title>
        <authorList>
            <person name="Postec A."/>
            <person name="Quemeneur M."/>
        </authorList>
    </citation>
    <scope>NUCLEOTIDE SEQUENCE [LARGE SCALE GENOMIC DNA]</scope>
    <source>
        <strain evidence="8 9">LB2</strain>
    </source>
</reference>